<dbReference type="PRINTS" id="PR00081">
    <property type="entry name" value="GDHRDH"/>
</dbReference>
<evidence type="ECO:0000256" key="3">
    <source>
        <dbReference type="RuleBase" id="RU000363"/>
    </source>
</evidence>
<proteinExistence type="inferred from homology"/>
<evidence type="ECO:0000259" key="5">
    <source>
        <dbReference type="SMART" id="SM00822"/>
    </source>
</evidence>
<accession>A0A1K0IGA5</accession>
<dbReference type="AlphaFoldDB" id="A0A1K0IGA5"/>
<dbReference type="NCBIfam" id="NF005495">
    <property type="entry name" value="PRK07109.1"/>
    <property type="match status" value="1"/>
</dbReference>
<reference evidence="6" key="1">
    <citation type="submission" date="2016-09" db="EMBL/GenBank/DDBJ databases">
        <authorList>
            <person name="Capua I."/>
            <person name="De Benedictis P."/>
            <person name="Joannis T."/>
            <person name="Lombin L.H."/>
            <person name="Cattoli G."/>
        </authorList>
    </citation>
    <scope>NUCLEOTIDE SEQUENCE</scope>
    <source>
        <strain evidence="6">B9</strain>
    </source>
</reference>
<evidence type="ECO:0000313" key="6">
    <source>
        <dbReference type="EMBL" id="SCU76264.1"/>
    </source>
</evidence>
<dbReference type="PANTHER" id="PTHR44196">
    <property type="entry name" value="DEHYDROGENASE/REDUCTASE SDR FAMILY MEMBER 7B"/>
    <property type="match status" value="1"/>
</dbReference>
<evidence type="ECO:0000256" key="1">
    <source>
        <dbReference type="ARBA" id="ARBA00006484"/>
    </source>
</evidence>
<gene>
    <name evidence="6" type="primary">yxnA</name>
    <name evidence="6" type="ORF">CNECB9_290002</name>
</gene>
<dbReference type="SUPFAM" id="SSF51735">
    <property type="entry name" value="NAD(P)-binding Rossmann-fold domains"/>
    <property type="match status" value="1"/>
</dbReference>
<evidence type="ECO:0000256" key="2">
    <source>
        <dbReference type="ARBA" id="ARBA00023002"/>
    </source>
</evidence>
<comment type="similarity">
    <text evidence="1 3">Belongs to the short-chain dehydrogenases/reductases (SDR) family.</text>
</comment>
<dbReference type="Gene3D" id="3.40.50.720">
    <property type="entry name" value="NAD(P)-binding Rossmann-like Domain"/>
    <property type="match status" value="1"/>
</dbReference>
<protein>
    <submittedName>
        <fullName evidence="6">Uncharacterized oxidoreductase YxnA</fullName>
        <ecNumber evidence="6">1.-.-.-</ecNumber>
    </submittedName>
</protein>
<dbReference type="Pfam" id="PF00106">
    <property type="entry name" value="adh_short"/>
    <property type="match status" value="1"/>
</dbReference>
<dbReference type="InterPro" id="IPR057326">
    <property type="entry name" value="KR_dom"/>
</dbReference>
<organism evidence="6">
    <name type="scientific">Cupriavidus necator</name>
    <name type="common">Alcaligenes eutrophus</name>
    <name type="synonym">Ralstonia eutropha</name>
    <dbReference type="NCBI Taxonomy" id="106590"/>
    <lineage>
        <taxon>Bacteria</taxon>
        <taxon>Pseudomonadati</taxon>
        <taxon>Pseudomonadota</taxon>
        <taxon>Betaproteobacteria</taxon>
        <taxon>Burkholderiales</taxon>
        <taxon>Burkholderiaceae</taxon>
        <taxon>Cupriavidus</taxon>
    </lineage>
</organism>
<dbReference type="EC" id="1.-.-.-" evidence="6"/>
<name>A0A1K0IGA5_CUPNE</name>
<keyword evidence="2 6" id="KW-0560">Oxidoreductase</keyword>
<dbReference type="PRINTS" id="PR00080">
    <property type="entry name" value="SDRFAMILY"/>
</dbReference>
<dbReference type="GO" id="GO:0016020">
    <property type="term" value="C:membrane"/>
    <property type="evidence" value="ECO:0007669"/>
    <property type="project" value="TreeGrafter"/>
</dbReference>
<evidence type="ECO:0000256" key="4">
    <source>
        <dbReference type="SAM" id="MobiDB-lite"/>
    </source>
</evidence>
<dbReference type="InterPro" id="IPR036291">
    <property type="entry name" value="NAD(P)-bd_dom_sf"/>
</dbReference>
<sequence>MRLPSGMPGTVPGLPEEEAAMKPTLKNIGSQVIVLTGASSGVGLVTARKAAQQGARLVLVARSEGSLHQLAEELREHGNEVITVVADVGKHEEVGKVAQAAIERFGGFDTWINNAGVTIFGRHCDVPLEDQRRLFDTNYWGTVHGSLAAAAHLREHGGAIINMGSEAADGPLPLQSAYAASQHAIKGFTDSLRLELEQEQAPVSVTLIKPAGLETPLAMHAKNFLDVEPRMPPPLYDPALAADAILFAAANPRRELFVGAAAKAFSAAAYHAPHTFDRFMRRFMGRAQQTQHPAGPLEDNALYGSGSGLQERSGSHNALHSCPYTTTARHPMLATALVVGASAAVAAMYQLRHKR</sequence>
<feature type="domain" description="Ketoreductase" evidence="5">
    <location>
        <begin position="31"/>
        <end position="214"/>
    </location>
</feature>
<dbReference type="EMBL" id="FMSH01000212">
    <property type="protein sequence ID" value="SCU76264.1"/>
    <property type="molecule type" value="Genomic_DNA"/>
</dbReference>
<dbReference type="SMART" id="SM00822">
    <property type="entry name" value="PKS_KR"/>
    <property type="match status" value="1"/>
</dbReference>
<dbReference type="GO" id="GO:0016491">
    <property type="term" value="F:oxidoreductase activity"/>
    <property type="evidence" value="ECO:0007669"/>
    <property type="project" value="UniProtKB-KW"/>
</dbReference>
<dbReference type="InterPro" id="IPR002347">
    <property type="entry name" value="SDR_fam"/>
</dbReference>
<feature type="region of interest" description="Disordered" evidence="4">
    <location>
        <begin position="287"/>
        <end position="316"/>
    </location>
</feature>
<dbReference type="PANTHER" id="PTHR44196:SF1">
    <property type="entry name" value="DEHYDROGENASE_REDUCTASE SDR FAMILY MEMBER 7B"/>
    <property type="match status" value="1"/>
</dbReference>